<protein>
    <recommendedName>
        <fullName evidence="1">Domain of unknown function with conserved HDNR motif domain-containing protein</fullName>
    </recommendedName>
</protein>
<reference evidence="2" key="1">
    <citation type="submission" date="2022-03" db="EMBL/GenBank/DDBJ databases">
        <authorList>
            <person name="Alioto T."/>
            <person name="Alioto T."/>
            <person name="Gomez Garrido J."/>
        </authorList>
    </citation>
    <scope>NUCLEOTIDE SEQUENCE</scope>
</reference>
<dbReference type="Proteomes" id="UP001295444">
    <property type="component" value="Chromosome 08"/>
</dbReference>
<accession>A0AAD1T1C7</accession>
<evidence type="ECO:0000259" key="1">
    <source>
        <dbReference type="Pfam" id="PF15115"/>
    </source>
</evidence>
<organism evidence="2 3">
    <name type="scientific">Pelobates cultripes</name>
    <name type="common">Western spadefoot toad</name>
    <dbReference type="NCBI Taxonomy" id="61616"/>
    <lineage>
        <taxon>Eukaryota</taxon>
        <taxon>Metazoa</taxon>
        <taxon>Chordata</taxon>
        <taxon>Craniata</taxon>
        <taxon>Vertebrata</taxon>
        <taxon>Euteleostomi</taxon>
        <taxon>Amphibia</taxon>
        <taxon>Batrachia</taxon>
        <taxon>Anura</taxon>
        <taxon>Pelobatoidea</taxon>
        <taxon>Pelobatidae</taxon>
        <taxon>Pelobates</taxon>
    </lineage>
</organism>
<dbReference type="PANTHER" id="PTHR35539">
    <property type="entry name" value="CDNA SEQUENCE BC048562"/>
    <property type="match status" value="1"/>
</dbReference>
<dbReference type="InterPro" id="IPR029369">
    <property type="entry name" value="HDNR"/>
</dbReference>
<name>A0AAD1T1C7_PELCU</name>
<dbReference type="AlphaFoldDB" id="A0AAD1T1C7"/>
<evidence type="ECO:0000313" key="3">
    <source>
        <dbReference type="Proteomes" id="UP001295444"/>
    </source>
</evidence>
<evidence type="ECO:0000313" key="2">
    <source>
        <dbReference type="EMBL" id="CAH2312793.1"/>
    </source>
</evidence>
<feature type="domain" description="Domain of unknown function with conserved HDNR motif" evidence="1">
    <location>
        <begin position="6"/>
        <end position="145"/>
    </location>
</feature>
<dbReference type="EMBL" id="OW240919">
    <property type="protein sequence ID" value="CAH2312793.1"/>
    <property type="molecule type" value="Genomic_DNA"/>
</dbReference>
<proteinExistence type="predicted"/>
<sequence>MPGAVAGSWFPSGFHGNFRGHFRNDFYQEYRKEATPQPPHMFVQRMKEPSMKHTFSRHDNRHIFPSSVSSFENGMGKKKVCKPGESSSSIYWTSLEEQNRQRPLVSTYRTDFWGVNERSEMKFPQLLVPRFRRLSSALHTENTTYRQMVQPHQFVSFETRHEPNTQQSIVKSRSYAFDNSCPGVGKITNRGRSAPVKLLTVSDCLVWTTPENTTLPKSQTSEIA</sequence>
<dbReference type="PANTHER" id="PTHR35539:SF1">
    <property type="entry name" value="CDNA SEQUENCE BC048562"/>
    <property type="match status" value="1"/>
</dbReference>
<gene>
    <name evidence="2" type="ORF">PECUL_23A059024</name>
</gene>
<dbReference type="Pfam" id="PF15115">
    <property type="entry name" value="HDNR"/>
    <property type="match status" value="1"/>
</dbReference>
<keyword evidence="3" id="KW-1185">Reference proteome</keyword>